<dbReference type="AlphaFoldDB" id="A0A0D2L6Q6"/>
<keyword evidence="3" id="KW-1185">Reference proteome</keyword>
<feature type="region of interest" description="Disordered" evidence="1">
    <location>
        <begin position="114"/>
        <end position="332"/>
    </location>
</feature>
<gene>
    <name evidence="2" type="ORF">MNEG_5375</name>
</gene>
<dbReference type="GeneID" id="25738252"/>
<dbReference type="EMBL" id="KK101014">
    <property type="protein sequence ID" value="KIZ02584.1"/>
    <property type="molecule type" value="Genomic_DNA"/>
</dbReference>
<dbReference type="OrthoDB" id="127285at2759"/>
<evidence type="ECO:0000313" key="3">
    <source>
        <dbReference type="Proteomes" id="UP000054498"/>
    </source>
</evidence>
<dbReference type="KEGG" id="mng:MNEG_5375"/>
<sequence length="332" mass="34714">MDPELAALVEQHKEHFAFENGKVKCLLNGHSFPARLDLVEAFTRGSKYAKLLQRHEAEQGLSKYEPFIVPSNNFPEMLYCALTGQLIAKTLEAVKLHMKGKKFQRAKERFTADEIELRPEPTLESFGIKVPKQEGGAEDGDEAGTSGSRGVKGSKKPAPKGQGERGGGDEEMGGGEDGGDEDEEEEGGFWVPEGVESSEEEDEEAGGSSGADDGVDGAMLGSDDEVDVGAAGEAMDEDEPSPKPAQAQQQTGKPKGQGRRLGKAAEGRKANKQGQPRQQEGTKAVAANGGGAGANGKQKGAGAAATTAGGSTGGKAVKRNPQKPSAAKKAKR</sequence>
<feature type="compositionally biased region" description="Basic residues" evidence="1">
    <location>
        <begin position="316"/>
        <end position="332"/>
    </location>
</feature>
<dbReference type="Proteomes" id="UP000054498">
    <property type="component" value="Unassembled WGS sequence"/>
</dbReference>
<dbReference type="STRING" id="145388.A0A0D2L6Q6"/>
<reference evidence="2 3" key="1">
    <citation type="journal article" date="2013" name="BMC Genomics">
        <title>Reconstruction of the lipid metabolism for the microalga Monoraphidium neglectum from its genome sequence reveals characteristics suitable for biofuel production.</title>
        <authorList>
            <person name="Bogen C."/>
            <person name="Al-Dilaimi A."/>
            <person name="Albersmeier A."/>
            <person name="Wichmann J."/>
            <person name="Grundmann M."/>
            <person name="Rupp O."/>
            <person name="Lauersen K.J."/>
            <person name="Blifernez-Klassen O."/>
            <person name="Kalinowski J."/>
            <person name="Goesmann A."/>
            <person name="Mussgnug J.H."/>
            <person name="Kruse O."/>
        </authorList>
    </citation>
    <scope>NUCLEOTIDE SEQUENCE [LARGE SCALE GENOMIC DNA]</scope>
    <source>
        <strain evidence="2 3">SAG 48.87</strain>
    </source>
</reference>
<proteinExistence type="predicted"/>
<dbReference type="Pfam" id="PF05477">
    <property type="entry name" value="SURF2"/>
    <property type="match status" value="1"/>
</dbReference>
<evidence type="ECO:0000313" key="2">
    <source>
        <dbReference type="EMBL" id="KIZ02584.1"/>
    </source>
</evidence>
<feature type="compositionally biased region" description="Low complexity" evidence="1">
    <location>
        <begin position="295"/>
        <end position="309"/>
    </location>
</feature>
<feature type="compositionally biased region" description="Acidic residues" evidence="1">
    <location>
        <begin position="169"/>
        <end position="187"/>
    </location>
</feature>
<name>A0A0D2L6Q6_9CHLO</name>
<dbReference type="InterPro" id="IPR008833">
    <property type="entry name" value="Surf2"/>
</dbReference>
<accession>A0A0D2L6Q6</accession>
<dbReference type="PANTHER" id="PTHR34348:SF1">
    <property type="entry name" value="SURFEIT LOCUS PROTEIN 2"/>
    <property type="match status" value="1"/>
</dbReference>
<evidence type="ECO:0000256" key="1">
    <source>
        <dbReference type="SAM" id="MobiDB-lite"/>
    </source>
</evidence>
<feature type="compositionally biased region" description="Acidic residues" evidence="1">
    <location>
        <begin position="196"/>
        <end position="205"/>
    </location>
</feature>
<protein>
    <submittedName>
        <fullName evidence="2">Surfeit locus protein 2</fullName>
    </submittedName>
</protein>
<organism evidence="2 3">
    <name type="scientific">Monoraphidium neglectum</name>
    <dbReference type="NCBI Taxonomy" id="145388"/>
    <lineage>
        <taxon>Eukaryota</taxon>
        <taxon>Viridiplantae</taxon>
        <taxon>Chlorophyta</taxon>
        <taxon>core chlorophytes</taxon>
        <taxon>Chlorophyceae</taxon>
        <taxon>CS clade</taxon>
        <taxon>Sphaeropleales</taxon>
        <taxon>Selenastraceae</taxon>
        <taxon>Monoraphidium</taxon>
    </lineage>
</organism>
<dbReference type="PANTHER" id="PTHR34348">
    <property type="entry name" value="SURFEIT LOCUS PROTEIN 2"/>
    <property type="match status" value="1"/>
</dbReference>
<dbReference type="RefSeq" id="XP_013901603.1">
    <property type="nucleotide sequence ID" value="XM_014046149.1"/>
</dbReference>